<protein>
    <submittedName>
        <fullName evidence="1">Uncharacterized protein</fullName>
    </submittedName>
</protein>
<dbReference type="STRING" id="1121130.GCA_000519105_00045"/>
<evidence type="ECO:0000313" key="2">
    <source>
        <dbReference type="EMBL" id="RHM45451.1"/>
    </source>
</evidence>
<reference evidence="3 4" key="1">
    <citation type="submission" date="2018-08" db="EMBL/GenBank/DDBJ databases">
        <title>A genome reference for cultivated species of the human gut microbiota.</title>
        <authorList>
            <person name="Zou Y."/>
            <person name="Xue W."/>
            <person name="Luo G."/>
        </authorList>
    </citation>
    <scope>NUCLEOTIDE SEQUENCE [LARGE SCALE GENOMIC DNA]</scope>
    <source>
        <strain evidence="1 3">AF14-49</strain>
        <strain evidence="2 4">AF34-33</strain>
    </source>
</reference>
<proteinExistence type="predicted"/>
<comment type="caution">
    <text evidence="1">The sequence shown here is derived from an EMBL/GenBank/DDBJ whole genome shotgun (WGS) entry which is preliminary data.</text>
</comment>
<evidence type="ECO:0000313" key="4">
    <source>
        <dbReference type="Proteomes" id="UP000286038"/>
    </source>
</evidence>
<name>A0A412WZK9_9BACT</name>
<sequence>MKKNHYQLKSCLFFCIVLFFCESSQCEMKICGDNHGIFKTIKQLKMKTILNLKQYVILLVAAFAMTSCLDSDDPDFQFIGGGGYIIQVTPTTFFPMIAAYANEPMTNGCKISNGKTNVSLTDIEGYQKMGVQTDPNMQQMLATELTDVTGQYTLEATNSEGKTAQTWMSLSASKGMGKLDAKIECSDDGKITAYFKLAEEVDYYYIFLQKDSYDFTKYGLKYWSETDLKKVTPETEEPYKDYYKLSLNVSDLLSSSAELAAGRYRVVAAAAITGTSYGDFVVLQEGDYDTYTK</sequence>
<evidence type="ECO:0000313" key="3">
    <source>
        <dbReference type="Proteomes" id="UP000283589"/>
    </source>
</evidence>
<dbReference type="Proteomes" id="UP000283589">
    <property type="component" value="Unassembled WGS sequence"/>
</dbReference>
<dbReference type="Proteomes" id="UP000286038">
    <property type="component" value="Unassembled WGS sequence"/>
</dbReference>
<dbReference type="EMBL" id="QRZA01000014">
    <property type="protein sequence ID" value="RGV33219.1"/>
    <property type="molecule type" value="Genomic_DNA"/>
</dbReference>
<dbReference type="RefSeq" id="WP_118260661.1">
    <property type="nucleotide sequence ID" value="NZ_CABJDM010000004.1"/>
</dbReference>
<organism evidence="1 3">
    <name type="scientific">Butyricimonas virosa</name>
    <dbReference type="NCBI Taxonomy" id="544645"/>
    <lineage>
        <taxon>Bacteria</taxon>
        <taxon>Pseudomonadati</taxon>
        <taxon>Bacteroidota</taxon>
        <taxon>Bacteroidia</taxon>
        <taxon>Bacteroidales</taxon>
        <taxon>Odoribacteraceae</taxon>
        <taxon>Butyricimonas</taxon>
    </lineage>
</organism>
<evidence type="ECO:0000313" key="1">
    <source>
        <dbReference type="EMBL" id="RGV33219.1"/>
    </source>
</evidence>
<dbReference type="EMBL" id="QRPV01000004">
    <property type="protein sequence ID" value="RHM45451.1"/>
    <property type="molecule type" value="Genomic_DNA"/>
</dbReference>
<dbReference type="AlphaFoldDB" id="A0A412WZK9"/>
<accession>A0A412WZK9</accession>
<gene>
    <name evidence="1" type="ORF">DWW18_11455</name>
    <name evidence="2" type="ORF">DWZ68_05900</name>
</gene>